<accession>A0A8J6CY84</accession>
<dbReference type="PANTHER" id="PTHR31286:SF173">
    <property type="entry name" value="DUF4283 DOMAIN-CONTAINING PROTEIN"/>
    <property type="match status" value="1"/>
</dbReference>
<gene>
    <name evidence="3" type="ORF">CXB51_017071</name>
</gene>
<keyword evidence="1" id="KW-0863">Zinc-finger</keyword>
<dbReference type="PROSITE" id="PS50158">
    <property type="entry name" value="ZF_CCHC"/>
    <property type="match status" value="1"/>
</dbReference>
<keyword evidence="1" id="KW-0862">Zinc</keyword>
<dbReference type="GO" id="GO:0003676">
    <property type="term" value="F:nucleic acid binding"/>
    <property type="evidence" value="ECO:0007669"/>
    <property type="project" value="InterPro"/>
</dbReference>
<evidence type="ECO:0000313" key="3">
    <source>
        <dbReference type="EMBL" id="KAG8488979.1"/>
    </source>
</evidence>
<organism evidence="3 4">
    <name type="scientific">Gossypium anomalum</name>
    <dbReference type="NCBI Taxonomy" id="47600"/>
    <lineage>
        <taxon>Eukaryota</taxon>
        <taxon>Viridiplantae</taxon>
        <taxon>Streptophyta</taxon>
        <taxon>Embryophyta</taxon>
        <taxon>Tracheophyta</taxon>
        <taxon>Spermatophyta</taxon>
        <taxon>Magnoliopsida</taxon>
        <taxon>eudicotyledons</taxon>
        <taxon>Gunneridae</taxon>
        <taxon>Pentapetalae</taxon>
        <taxon>rosids</taxon>
        <taxon>malvids</taxon>
        <taxon>Malvales</taxon>
        <taxon>Malvaceae</taxon>
        <taxon>Malvoideae</taxon>
        <taxon>Gossypium</taxon>
    </lineage>
</organism>
<dbReference type="Proteomes" id="UP000701853">
    <property type="component" value="Chromosome 7"/>
</dbReference>
<name>A0A8J6CY84_9ROSI</name>
<keyword evidence="4" id="KW-1185">Reference proteome</keyword>
<dbReference type="InterPro" id="IPR040256">
    <property type="entry name" value="At4g02000-like"/>
</dbReference>
<evidence type="ECO:0000313" key="4">
    <source>
        <dbReference type="Proteomes" id="UP000701853"/>
    </source>
</evidence>
<dbReference type="EMBL" id="JAHUZN010000007">
    <property type="protein sequence ID" value="KAG8488979.1"/>
    <property type="molecule type" value="Genomic_DNA"/>
</dbReference>
<evidence type="ECO:0000259" key="2">
    <source>
        <dbReference type="PROSITE" id="PS50158"/>
    </source>
</evidence>
<sequence length="415" mass="46889">MANSDVSVDSVLCSNKDRNTRKVRFKEGVEEEIAVMAVDPDLSPKLIGKDMLLGEASRSEPDHNGSSEGCDNDFDFLEGDVSMDMVDGMPSIAFSEPIKNILFKEMDLTIVLKLLGRNIGYNALHNYIGDYNKVLTQGLWIIYGQYLTVQPWTKDFNPLQPYPSVVLAWILLPGLPGYMYNRKIIEVIGGLIGKVVKLDFQTDNRTRGRFACLTVFINLDKPLISQVMVDGTSQQVEYESLSTVCFSCGRYGHTKELCLIVVADQSQEQPKNMVVKAQGDDGGRIDCDKRLDFGPWMLVERKVRRGQRALQASGTEKSGNESFGSRFLALNQVGDLGSVLRGAVEDFMQETVKERDTVTPLTRILRRNRVTRYNRTIHLHPIHLCIHYHNPFSNIYIVPYKALRDLKTCLRVVRD</sequence>
<dbReference type="InterPro" id="IPR001878">
    <property type="entry name" value="Znf_CCHC"/>
</dbReference>
<dbReference type="OrthoDB" id="1000479at2759"/>
<comment type="caution">
    <text evidence="3">The sequence shown here is derived from an EMBL/GenBank/DDBJ whole genome shotgun (WGS) entry which is preliminary data.</text>
</comment>
<reference evidence="3 4" key="1">
    <citation type="journal article" date="2021" name="bioRxiv">
        <title>The Gossypium anomalum genome as a resource for cotton improvement and evolutionary analysis of hybrid incompatibility.</title>
        <authorList>
            <person name="Grover C.E."/>
            <person name="Yuan D."/>
            <person name="Arick M.A."/>
            <person name="Miller E.R."/>
            <person name="Hu G."/>
            <person name="Peterson D.G."/>
            <person name="Wendel J.F."/>
            <person name="Udall J.A."/>
        </authorList>
    </citation>
    <scope>NUCLEOTIDE SEQUENCE [LARGE SCALE GENOMIC DNA]</scope>
    <source>
        <strain evidence="3">JFW-Udall</strain>
        <tissue evidence="3">Leaf</tissue>
    </source>
</reference>
<dbReference type="AlphaFoldDB" id="A0A8J6CY84"/>
<dbReference type="GO" id="GO:0008270">
    <property type="term" value="F:zinc ion binding"/>
    <property type="evidence" value="ECO:0007669"/>
    <property type="project" value="UniProtKB-KW"/>
</dbReference>
<dbReference type="PANTHER" id="PTHR31286">
    <property type="entry name" value="GLYCINE-RICH CELL WALL STRUCTURAL PROTEIN 1.8-LIKE"/>
    <property type="match status" value="1"/>
</dbReference>
<feature type="domain" description="CCHC-type" evidence="2">
    <location>
        <begin position="245"/>
        <end position="258"/>
    </location>
</feature>
<keyword evidence="1" id="KW-0479">Metal-binding</keyword>
<evidence type="ECO:0000256" key="1">
    <source>
        <dbReference type="PROSITE-ProRule" id="PRU00047"/>
    </source>
</evidence>
<protein>
    <recommendedName>
        <fullName evidence="2">CCHC-type domain-containing protein</fullName>
    </recommendedName>
</protein>
<proteinExistence type="predicted"/>